<dbReference type="Gene3D" id="3.30.70.270">
    <property type="match status" value="1"/>
</dbReference>
<dbReference type="SMART" id="SM00267">
    <property type="entry name" value="GGDEF"/>
    <property type="match status" value="1"/>
</dbReference>
<dbReference type="AlphaFoldDB" id="A0A1I1N960"/>
<accession>A0A1I1N960</accession>
<dbReference type="InterPro" id="IPR001633">
    <property type="entry name" value="EAL_dom"/>
</dbReference>
<dbReference type="PROSITE" id="PS50112">
    <property type="entry name" value="PAS"/>
    <property type="match status" value="1"/>
</dbReference>
<dbReference type="RefSeq" id="WP_091874792.1">
    <property type="nucleotide sequence ID" value="NZ_FOLD01000012.1"/>
</dbReference>
<feature type="domain" description="EAL" evidence="3">
    <location>
        <begin position="450"/>
        <end position="704"/>
    </location>
</feature>
<dbReference type="PROSITE" id="PS50113">
    <property type="entry name" value="PAC"/>
    <property type="match status" value="1"/>
</dbReference>
<dbReference type="CDD" id="cd01948">
    <property type="entry name" value="EAL"/>
    <property type="match status" value="1"/>
</dbReference>
<dbReference type="Pfam" id="PF00563">
    <property type="entry name" value="EAL"/>
    <property type="match status" value="1"/>
</dbReference>
<proteinExistence type="predicted"/>
<dbReference type="InterPro" id="IPR029787">
    <property type="entry name" value="Nucleotide_cyclase"/>
</dbReference>
<dbReference type="Gene3D" id="3.30.450.20">
    <property type="entry name" value="PAS domain"/>
    <property type="match status" value="2"/>
</dbReference>
<dbReference type="InterPro" id="IPR000700">
    <property type="entry name" value="PAS-assoc_C"/>
</dbReference>
<dbReference type="CDD" id="cd01949">
    <property type="entry name" value="GGDEF"/>
    <property type="match status" value="1"/>
</dbReference>
<evidence type="ECO:0000259" key="4">
    <source>
        <dbReference type="PROSITE" id="PS50887"/>
    </source>
</evidence>
<organism evidence="5 6">
    <name type="scientific">Massilia yuzhufengensis</name>
    <dbReference type="NCBI Taxonomy" id="1164594"/>
    <lineage>
        <taxon>Bacteria</taxon>
        <taxon>Pseudomonadati</taxon>
        <taxon>Pseudomonadota</taxon>
        <taxon>Betaproteobacteria</taxon>
        <taxon>Burkholderiales</taxon>
        <taxon>Oxalobacteraceae</taxon>
        <taxon>Telluria group</taxon>
        <taxon>Massilia</taxon>
    </lineage>
</organism>
<feature type="domain" description="GGDEF" evidence="4">
    <location>
        <begin position="303"/>
        <end position="441"/>
    </location>
</feature>
<feature type="domain" description="PAC" evidence="2">
    <location>
        <begin position="219"/>
        <end position="271"/>
    </location>
</feature>
<dbReference type="PROSITE" id="PS50883">
    <property type="entry name" value="EAL"/>
    <property type="match status" value="1"/>
</dbReference>
<dbReference type="InterPro" id="IPR043128">
    <property type="entry name" value="Rev_trsase/Diguanyl_cyclase"/>
</dbReference>
<evidence type="ECO:0000259" key="3">
    <source>
        <dbReference type="PROSITE" id="PS50883"/>
    </source>
</evidence>
<dbReference type="SMART" id="SM00052">
    <property type="entry name" value="EAL"/>
    <property type="match status" value="1"/>
</dbReference>
<dbReference type="STRING" id="1164594.SAMN05216204_11213"/>
<dbReference type="Gene3D" id="3.20.20.450">
    <property type="entry name" value="EAL domain"/>
    <property type="match status" value="1"/>
</dbReference>
<dbReference type="SMART" id="SM00091">
    <property type="entry name" value="PAS"/>
    <property type="match status" value="2"/>
</dbReference>
<dbReference type="GO" id="GO:0003824">
    <property type="term" value="F:catalytic activity"/>
    <property type="evidence" value="ECO:0007669"/>
    <property type="project" value="UniProtKB-ARBA"/>
</dbReference>
<evidence type="ECO:0000313" key="5">
    <source>
        <dbReference type="EMBL" id="SFC90280.1"/>
    </source>
</evidence>
<dbReference type="InterPro" id="IPR035965">
    <property type="entry name" value="PAS-like_dom_sf"/>
</dbReference>
<dbReference type="OrthoDB" id="9813903at2"/>
<dbReference type="NCBIfam" id="TIGR00229">
    <property type="entry name" value="sensory_box"/>
    <property type="match status" value="2"/>
</dbReference>
<keyword evidence="6" id="KW-1185">Reference proteome</keyword>
<dbReference type="InterPro" id="IPR035919">
    <property type="entry name" value="EAL_sf"/>
</dbReference>
<name>A0A1I1N960_9BURK</name>
<dbReference type="SUPFAM" id="SSF55073">
    <property type="entry name" value="Nucleotide cyclase"/>
    <property type="match status" value="1"/>
</dbReference>
<dbReference type="SMART" id="SM00086">
    <property type="entry name" value="PAC"/>
    <property type="match status" value="1"/>
</dbReference>
<dbReference type="PANTHER" id="PTHR44757:SF2">
    <property type="entry name" value="BIOFILM ARCHITECTURE MAINTENANCE PROTEIN MBAA"/>
    <property type="match status" value="1"/>
</dbReference>
<dbReference type="EMBL" id="FOLD01000012">
    <property type="protein sequence ID" value="SFC90280.1"/>
    <property type="molecule type" value="Genomic_DNA"/>
</dbReference>
<dbReference type="CDD" id="cd00130">
    <property type="entry name" value="PAS"/>
    <property type="match status" value="2"/>
</dbReference>
<dbReference type="PROSITE" id="PS50887">
    <property type="entry name" value="GGDEF"/>
    <property type="match status" value="1"/>
</dbReference>
<dbReference type="Gene3D" id="2.10.70.100">
    <property type="match status" value="1"/>
</dbReference>
<dbReference type="Pfam" id="PF08447">
    <property type="entry name" value="PAS_3"/>
    <property type="match status" value="1"/>
</dbReference>
<dbReference type="NCBIfam" id="TIGR00254">
    <property type="entry name" value="GGDEF"/>
    <property type="match status" value="1"/>
</dbReference>
<dbReference type="InterPro" id="IPR013655">
    <property type="entry name" value="PAS_fold_3"/>
</dbReference>
<feature type="domain" description="PAS" evidence="1">
    <location>
        <begin position="9"/>
        <end position="67"/>
    </location>
</feature>
<dbReference type="SUPFAM" id="SSF55785">
    <property type="entry name" value="PYP-like sensor domain (PAS domain)"/>
    <property type="match status" value="2"/>
</dbReference>
<protein>
    <submittedName>
        <fullName evidence="5">PAS domain S-box-containing protein/diguanylate cyclase (GGDEF) domain-containing protein</fullName>
    </submittedName>
</protein>
<evidence type="ECO:0000259" key="1">
    <source>
        <dbReference type="PROSITE" id="PS50112"/>
    </source>
</evidence>
<dbReference type="InterPro" id="IPR013656">
    <property type="entry name" value="PAS_4"/>
</dbReference>
<sequence length="708" mass="78228">MKTSPDAGSPRRLDDLLEHIPAGVVVHGPDGCILSANRLARELLGQDTEQLVGTAATQAAWRFLRPDRTPMPPGDYPVNVVLRSGAKVSHLIIGVPATSRHGLRWLICNAYPEFDEAGHLHQVVVCFTDCTALKRAKQRLQKSEKRLRLVLKGSTDAPWDNDLATGEVYYSPRWWTMLGYRPGALPVDAGLWERLLHPDDRVAVAAFLRELYKGALTSYSIELRLRHQDGHYVPVLSRGLVLRDEHGKPLRISGTNTDLTERKQVERRIYEAAYYDHLTGLPNRRFLAEELDKALARSSRSGQFGALLFLDLDNFKLLNDTLGHDVGDALLRDVAQRLRLALRHSDGLARLGGDEFVIVLEQLGATASEAAAETGHVVEKLLQALDQPHCLAERMILSTPSIGIVLFEGATAHIDTLLKQADLAMYRAKAEGRNTARFFDPSMQATADRQLALEGALRHGLADRQFVLYCQPQFDRKGRLVGGEVLVRWRRDDGGLVGPTDFIGLAESSGLIGPLGHYVLDESCRALARWRGDRTLERLKLAVNISARQLRSAQFPDLVAGILADTGAPPSRLCLELTESVFAENVPAIIERMQALRRMGIEFSLDDFGTGYSSLSYLKRFPLTALKIDRSFVRDVHVDPDAGPIVEAIIALARKLKLDIVAEGVEHEAQRRFLVSGGCGALQGYLLGQPVPIEEFEHLYSAAGLGHA</sequence>
<dbReference type="SUPFAM" id="SSF141868">
    <property type="entry name" value="EAL domain-like"/>
    <property type="match status" value="1"/>
</dbReference>
<evidence type="ECO:0000313" key="6">
    <source>
        <dbReference type="Proteomes" id="UP000198639"/>
    </source>
</evidence>
<dbReference type="InterPro" id="IPR052155">
    <property type="entry name" value="Biofilm_reg_signaling"/>
</dbReference>
<dbReference type="Pfam" id="PF08448">
    <property type="entry name" value="PAS_4"/>
    <property type="match status" value="1"/>
</dbReference>
<reference evidence="6" key="1">
    <citation type="submission" date="2016-10" db="EMBL/GenBank/DDBJ databases">
        <authorList>
            <person name="Varghese N."/>
            <person name="Submissions S."/>
        </authorList>
    </citation>
    <scope>NUCLEOTIDE SEQUENCE [LARGE SCALE GENOMIC DNA]</scope>
    <source>
        <strain evidence="6">CGMCC 1.12041</strain>
    </source>
</reference>
<dbReference type="InterPro" id="IPR001610">
    <property type="entry name" value="PAC"/>
</dbReference>
<dbReference type="PANTHER" id="PTHR44757">
    <property type="entry name" value="DIGUANYLATE CYCLASE DGCP"/>
    <property type="match status" value="1"/>
</dbReference>
<evidence type="ECO:0000259" key="2">
    <source>
        <dbReference type="PROSITE" id="PS50113"/>
    </source>
</evidence>
<dbReference type="FunFam" id="3.30.70.270:FF:000001">
    <property type="entry name" value="Diguanylate cyclase domain protein"/>
    <property type="match status" value="1"/>
</dbReference>
<dbReference type="Proteomes" id="UP000198639">
    <property type="component" value="Unassembled WGS sequence"/>
</dbReference>
<dbReference type="Pfam" id="PF00990">
    <property type="entry name" value="GGDEF"/>
    <property type="match status" value="1"/>
</dbReference>
<dbReference type="InterPro" id="IPR000014">
    <property type="entry name" value="PAS"/>
</dbReference>
<dbReference type="InterPro" id="IPR000160">
    <property type="entry name" value="GGDEF_dom"/>
</dbReference>
<gene>
    <name evidence="5" type="ORF">SAMN05216204_11213</name>
</gene>